<feature type="transmembrane region" description="Helical" evidence="6">
    <location>
        <begin position="142"/>
        <end position="164"/>
    </location>
</feature>
<feature type="transmembrane region" description="Helical" evidence="6">
    <location>
        <begin position="247"/>
        <end position="264"/>
    </location>
</feature>
<sequence length="431" mass="47088">METSTVGQATLKRVTTILVPFLMFCYLISFIDRVNVGFAAFQMNRDIGISPSVFGLGGGLFFLSYFLFEVPSNLAMQRFGARRWIARIMLSWGVISGLTAFVSGPYSFYTIRFLLGAAEAGFFPGVILYLTQWFPAAHRGRIVSFFYVAVPLSSFVGSPISAALLNMQGVGGLHGWQWLFIIEAIPAVLLALVTYLWLPDTPNDARWLDADQKRWLSTTLADERAQRERAAPVHDERTWRIMFHPQVLLLSLVYAGTSAASNGLSLWQPQIIKSFGLSNTQAGWVNAVPFAIASVAMIYWGMRSDRKRERVWSTALPLALSAIALAACTMTTQLLPALSCLILTLVGTYAFKGPFWALSSERLGPRAAAAGLAQINAVGNLAGFAGTYLIGVIRETTGSFAMALTPVLALQIIGICLLVASNRRTVATRHA</sequence>
<dbReference type="EMBL" id="FCOJ02000009">
    <property type="protein sequence ID" value="SAK52307.1"/>
    <property type="molecule type" value="Genomic_DNA"/>
</dbReference>
<keyword evidence="9" id="KW-1185">Reference proteome</keyword>
<dbReference type="GO" id="GO:0022857">
    <property type="term" value="F:transmembrane transporter activity"/>
    <property type="evidence" value="ECO:0007669"/>
    <property type="project" value="InterPro"/>
</dbReference>
<dbReference type="InterPro" id="IPR036259">
    <property type="entry name" value="MFS_trans_sf"/>
</dbReference>
<dbReference type="Pfam" id="PF07690">
    <property type="entry name" value="MFS_1"/>
    <property type="match status" value="1"/>
</dbReference>
<comment type="subcellular location">
    <subcellularLocation>
        <location evidence="1">Membrane</location>
        <topology evidence="1">Multi-pass membrane protein</topology>
    </subcellularLocation>
</comment>
<reference evidence="8" key="1">
    <citation type="submission" date="2016-01" db="EMBL/GenBank/DDBJ databases">
        <authorList>
            <person name="Peeters C."/>
        </authorList>
    </citation>
    <scope>NUCLEOTIDE SEQUENCE [LARGE SCALE GENOMIC DNA]</scope>
    <source>
        <strain evidence="8">LMG 29325</strain>
    </source>
</reference>
<feature type="transmembrane region" description="Helical" evidence="6">
    <location>
        <begin position="176"/>
        <end position="198"/>
    </location>
</feature>
<dbReference type="GO" id="GO:0016020">
    <property type="term" value="C:membrane"/>
    <property type="evidence" value="ECO:0007669"/>
    <property type="project" value="UniProtKB-SubCell"/>
</dbReference>
<dbReference type="CDD" id="cd17319">
    <property type="entry name" value="MFS_ExuT_GudP_like"/>
    <property type="match status" value="1"/>
</dbReference>
<evidence type="ECO:0000256" key="6">
    <source>
        <dbReference type="SAM" id="Phobius"/>
    </source>
</evidence>
<keyword evidence="5 6" id="KW-0472">Membrane</keyword>
<gene>
    <name evidence="8" type="ORF">AWB82_01652</name>
</gene>
<dbReference type="SUPFAM" id="SSF103473">
    <property type="entry name" value="MFS general substrate transporter"/>
    <property type="match status" value="1"/>
</dbReference>
<keyword evidence="4 6" id="KW-1133">Transmembrane helix</keyword>
<evidence type="ECO:0000313" key="8">
    <source>
        <dbReference type="EMBL" id="SAK52307.1"/>
    </source>
</evidence>
<evidence type="ECO:0000313" key="9">
    <source>
        <dbReference type="Proteomes" id="UP000054596"/>
    </source>
</evidence>
<comment type="caution">
    <text evidence="8">The sequence shown here is derived from an EMBL/GenBank/DDBJ whole genome shotgun (WGS) entry which is preliminary data.</text>
</comment>
<feature type="transmembrane region" description="Helical" evidence="6">
    <location>
        <begin position="109"/>
        <end position="130"/>
    </location>
</feature>
<dbReference type="PROSITE" id="PS50850">
    <property type="entry name" value="MFS"/>
    <property type="match status" value="1"/>
</dbReference>
<evidence type="ECO:0000256" key="3">
    <source>
        <dbReference type="ARBA" id="ARBA00022692"/>
    </source>
</evidence>
<organism evidence="8 9">
    <name type="scientific">Caballeronia glebae</name>
    <dbReference type="NCBI Taxonomy" id="1777143"/>
    <lineage>
        <taxon>Bacteria</taxon>
        <taxon>Pseudomonadati</taxon>
        <taxon>Pseudomonadota</taxon>
        <taxon>Betaproteobacteria</taxon>
        <taxon>Burkholderiales</taxon>
        <taxon>Burkholderiaceae</taxon>
        <taxon>Caballeronia</taxon>
    </lineage>
</organism>
<name>A0A158A5E0_9BURK</name>
<evidence type="ECO:0000259" key="7">
    <source>
        <dbReference type="PROSITE" id="PS50850"/>
    </source>
</evidence>
<feature type="transmembrane region" description="Helical" evidence="6">
    <location>
        <begin position="314"/>
        <end position="335"/>
    </location>
</feature>
<dbReference type="FunFam" id="1.20.1250.20:FF:000018">
    <property type="entry name" value="MFS transporter permease"/>
    <property type="match status" value="1"/>
</dbReference>
<feature type="transmembrane region" description="Helical" evidence="6">
    <location>
        <begin position="341"/>
        <end position="358"/>
    </location>
</feature>
<feature type="transmembrane region" description="Helical" evidence="6">
    <location>
        <begin position="284"/>
        <end position="302"/>
    </location>
</feature>
<evidence type="ECO:0000256" key="2">
    <source>
        <dbReference type="ARBA" id="ARBA00022448"/>
    </source>
</evidence>
<accession>A0A158A5E0</accession>
<feature type="domain" description="Major facilitator superfamily (MFS) profile" evidence="7">
    <location>
        <begin position="18"/>
        <end position="426"/>
    </location>
</feature>
<evidence type="ECO:0000256" key="5">
    <source>
        <dbReference type="ARBA" id="ARBA00023136"/>
    </source>
</evidence>
<evidence type="ECO:0000256" key="4">
    <source>
        <dbReference type="ARBA" id="ARBA00022989"/>
    </source>
</evidence>
<dbReference type="PANTHER" id="PTHR43791">
    <property type="entry name" value="PERMEASE-RELATED"/>
    <property type="match status" value="1"/>
</dbReference>
<feature type="transmembrane region" description="Helical" evidence="6">
    <location>
        <begin position="399"/>
        <end position="420"/>
    </location>
</feature>
<feature type="transmembrane region" description="Helical" evidence="6">
    <location>
        <begin position="84"/>
        <end position="103"/>
    </location>
</feature>
<dbReference type="AlphaFoldDB" id="A0A158A5E0"/>
<protein>
    <submittedName>
        <fullName evidence="8">Membrane protein</fullName>
    </submittedName>
</protein>
<dbReference type="InterPro" id="IPR011701">
    <property type="entry name" value="MFS"/>
</dbReference>
<dbReference type="RefSeq" id="WP_086966661.1">
    <property type="nucleotide sequence ID" value="NZ_FCOJ02000009.1"/>
</dbReference>
<feature type="transmembrane region" description="Helical" evidence="6">
    <location>
        <begin position="370"/>
        <end position="393"/>
    </location>
</feature>
<proteinExistence type="predicted"/>
<keyword evidence="3 6" id="KW-0812">Transmembrane</keyword>
<keyword evidence="2" id="KW-0813">Transport</keyword>
<dbReference type="Gene3D" id="1.20.1250.20">
    <property type="entry name" value="MFS general substrate transporter like domains"/>
    <property type="match status" value="2"/>
</dbReference>
<dbReference type="Proteomes" id="UP000054596">
    <property type="component" value="Unassembled WGS sequence"/>
</dbReference>
<dbReference type="InterPro" id="IPR020846">
    <property type="entry name" value="MFS_dom"/>
</dbReference>
<evidence type="ECO:0000256" key="1">
    <source>
        <dbReference type="ARBA" id="ARBA00004141"/>
    </source>
</evidence>
<dbReference type="OrthoDB" id="5441967at2"/>
<dbReference type="STRING" id="1777143.AWB82_01652"/>
<feature type="transmembrane region" description="Helical" evidence="6">
    <location>
        <begin position="47"/>
        <end position="68"/>
    </location>
</feature>
<dbReference type="PANTHER" id="PTHR43791:SF36">
    <property type="entry name" value="TRANSPORTER, PUTATIVE (AFU_ORTHOLOGUE AFUA_6G08340)-RELATED"/>
    <property type="match status" value="1"/>
</dbReference>